<dbReference type="EnsemblPlants" id="Kaladp1314s0018.1.v1.1">
    <property type="protein sequence ID" value="Kaladp1314s0018.1.v1.1"/>
    <property type="gene ID" value="Kaladp1314s0018.v1.1"/>
</dbReference>
<organism evidence="3 4">
    <name type="scientific">Kalanchoe fedtschenkoi</name>
    <name type="common">Lavender scallops</name>
    <name type="synonym">South American air plant</name>
    <dbReference type="NCBI Taxonomy" id="63787"/>
    <lineage>
        <taxon>Eukaryota</taxon>
        <taxon>Viridiplantae</taxon>
        <taxon>Streptophyta</taxon>
        <taxon>Embryophyta</taxon>
        <taxon>Tracheophyta</taxon>
        <taxon>Spermatophyta</taxon>
        <taxon>Magnoliopsida</taxon>
        <taxon>eudicotyledons</taxon>
        <taxon>Gunneridae</taxon>
        <taxon>Pentapetalae</taxon>
        <taxon>Saxifragales</taxon>
        <taxon>Crassulaceae</taxon>
        <taxon>Kalanchoe</taxon>
    </lineage>
</organism>
<evidence type="ECO:0008006" key="5">
    <source>
        <dbReference type="Google" id="ProtNLM"/>
    </source>
</evidence>
<dbReference type="AlphaFoldDB" id="A0A7N1A8C0"/>
<name>A0A7N1A8C0_KALFE</name>
<dbReference type="Pfam" id="PF14418">
    <property type="entry name" value="OHA"/>
    <property type="match status" value="1"/>
</dbReference>
<dbReference type="Proteomes" id="UP000594263">
    <property type="component" value="Unplaced"/>
</dbReference>
<protein>
    <recommendedName>
        <fullName evidence="5">OST-HTH associated domain-containing protein</fullName>
    </recommendedName>
</protein>
<proteinExistence type="predicted"/>
<accession>A0A7N1A8C0</accession>
<keyword evidence="4" id="KW-1185">Reference proteome</keyword>
<evidence type="ECO:0000259" key="1">
    <source>
        <dbReference type="Pfam" id="PF14418"/>
    </source>
</evidence>
<feature type="domain" description="OST-HTH associated" evidence="1">
    <location>
        <begin position="385"/>
        <end position="435"/>
    </location>
</feature>
<feature type="domain" description="DUF7625" evidence="2">
    <location>
        <begin position="265"/>
        <end position="358"/>
    </location>
</feature>
<evidence type="ECO:0000259" key="2">
    <source>
        <dbReference type="Pfam" id="PF24620"/>
    </source>
</evidence>
<dbReference type="Gramene" id="Kaladp1314s0018.1.v1.1">
    <property type="protein sequence ID" value="Kaladp1314s0018.1.v1.1"/>
    <property type="gene ID" value="Kaladp1314s0018.v1.1"/>
</dbReference>
<sequence>MIPENPVLGNPNFPPIMGRVKDRQKWKQPQRFVNQSGMSHTVSMPVGTQGHMDSVYPQHAGFGHAQANQFHQIYDFRNANNFASRPPPNIISSSFDSSRSTASNFNIQSGYQQPHAQPMRPIPNILPIRPASAPRTPFSNNPPHHTSQYIHSRPGGHNFASSPITSVPDIGKLNMSENASKVHGFQHQKNDSKKDSTFDSLNIRSVSAPQIEYLSKGELTSYGTANNGHSDVNPSASSSQVIASEGIQNGNIDKNRAMENVVGGTSECYKMTDDVNASMENIVLALNTLRKEKIAPTEANITDCILYGNLKVPKMHVKKAIESALEHQLIEKRNLGSLQFYVGKNERLWKCTNPTSGNPNQYPTETWDKIKKFLIDRAGRVAIMESNCRYEVGIILRNLCLEELLLGDVLQILDMVISFKKWISYNHSGWQPITINLPESDPDLEDKGVTA</sequence>
<evidence type="ECO:0000313" key="4">
    <source>
        <dbReference type="Proteomes" id="UP000594263"/>
    </source>
</evidence>
<dbReference type="InterPro" id="IPR056042">
    <property type="entry name" value="DUF7625"/>
</dbReference>
<evidence type="ECO:0000313" key="3">
    <source>
        <dbReference type="EnsemblPlants" id="Kaladp1314s0018.1.v1.1"/>
    </source>
</evidence>
<dbReference type="Pfam" id="PF24620">
    <property type="entry name" value="DUF7625"/>
    <property type="match status" value="1"/>
</dbReference>
<reference evidence="3" key="1">
    <citation type="submission" date="2021-01" db="UniProtKB">
        <authorList>
            <consortium name="EnsemblPlants"/>
        </authorList>
    </citation>
    <scope>IDENTIFICATION</scope>
</reference>
<dbReference type="InterPro" id="IPR025677">
    <property type="entry name" value="OST-HTH-assoc_dom"/>
</dbReference>